<evidence type="ECO:0000259" key="1">
    <source>
        <dbReference type="SMART" id="SM00881"/>
    </source>
</evidence>
<gene>
    <name evidence="2" type="ORF">METZ01_LOCUS125934</name>
</gene>
<reference evidence="2" key="1">
    <citation type="submission" date="2018-05" db="EMBL/GenBank/DDBJ databases">
        <authorList>
            <person name="Lanie J.A."/>
            <person name="Ng W.-L."/>
            <person name="Kazmierczak K.M."/>
            <person name="Andrzejewski T.M."/>
            <person name="Davidsen T.M."/>
            <person name="Wayne K.J."/>
            <person name="Tettelin H."/>
            <person name="Glass J.I."/>
            <person name="Rusch D."/>
            <person name="Podicherti R."/>
            <person name="Tsui H.-C.T."/>
            <person name="Winkler M.E."/>
        </authorList>
    </citation>
    <scope>NUCLEOTIDE SEQUENCE</scope>
</reference>
<feature type="domain" description="CoA-binding" evidence="1">
    <location>
        <begin position="9"/>
        <end position="103"/>
    </location>
</feature>
<name>A0A381Y860_9ZZZZ</name>
<evidence type="ECO:0000313" key="2">
    <source>
        <dbReference type="EMBL" id="SVA73080.1"/>
    </source>
</evidence>
<dbReference type="EMBL" id="UINC01017588">
    <property type="protein sequence ID" value="SVA73080.1"/>
    <property type="molecule type" value="Genomic_DNA"/>
</dbReference>
<dbReference type="PANTHER" id="PTHR33303:SF2">
    <property type="entry name" value="COA-BINDING DOMAIN-CONTAINING PROTEIN"/>
    <property type="match status" value="1"/>
</dbReference>
<proteinExistence type="predicted"/>
<dbReference type="Pfam" id="PF13380">
    <property type="entry name" value="CoA_binding_2"/>
    <property type="match status" value="1"/>
</dbReference>
<organism evidence="2">
    <name type="scientific">marine metagenome</name>
    <dbReference type="NCBI Taxonomy" id="408172"/>
    <lineage>
        <taxon>unclassified sequences</taxon>
        <taxon>metagenomes</taxon>
        <taxon>ecological metagenomes</taxon>
    </lineage>
</organism>
<accession>A0A381Y860</accession>
<dbReference type="SMART" id="SM00881">
    <property type="entry name" value="CoA_binding"/>
    <property type="match status" value="1"/>
</dbReference>
<dbReference type="PANTHER" id="PTHR33303">
    <property type="entry name" value="CYTOPLASMIC PROTEIN-RELATED"/>
    <property type="match status" value="1"/>
</dbReference>
<dbReference type="InterPro" id="IPR036291">
    <property type="entry name" value="NAD(P)-bd_dom_sf"/>
</dbReference>
<sequence length="134" mass="15421">MKNEIQTILETSKTIAIVGASKNEKKDSYKVMKYLQHKGYKIFPINPNLSDRKILGETVYDKIGDIQNDIDIVNVFRPSDEVITIAKQAIKKKAKTLWLQLDIISPESKLIVESEGINFIENKCTKIEHEKFLR</sequence>
<dbReference type="AlphaFoldDB" id="A0A381Y860"/>
<dbReference type="InterPro" id="IPR003781">
    <property type="entry name" value="CoA-bd"/>
</dbReference>
<dbReference type="SUPFAM" id="SSF51735">
    <property type="entry name" value="NAD(P)-binding Rossmann-fold domains"/>
    <property type="match status" value="1"/>
</dbReference>
<dbReference type="Gene3D" id="3.40.50.720">
    <property type="entry name" value="NAD(P)-binding Rossmann-like Domain"/>
    <property type="match status" value="1"/>
</dbReference>
<protein>
    <recommendedName>
        <fullName evidence="1">CoA-binding domain-containing protein</fullName>
    </recommendedName>
</protein>